<dbReference type="RefSeq" id="WP_173803377.1">
    <property type="nucleotide sequence ID" value="NZ_JABSNM010000001.1"/>
</dbReference>
<dbReference type="Proteomes" id="UP001516061">
    <property type="component" value="Unassembled WGS sequence"/>
</dbReference>
<name>A0ABX2FZB3_9BURK</name>
<feature type="transmembrane region" description="Helical" evidence="2">
    <location>
        <begin position="253"/>
        <end position="272"/>
    </location>
</feature>
<dbReference type="EMBL" id="JABSNM010000001">
    <property type="protein sequence ID" value="NRT54412.1"/>
    <property type="molecule type" value="Genomic_DNA"/>
</dbReference>
<evidence type="ECO:0000256" key="2">
    <source>
        <dbReference type="SAM" id="Phobius"/>
    </source>
</evidence>
<evidence type="ECO:0000313" key="4">
    <source>
        <dbReference type="Proteomes" id="UP001516061"/>
    </source>
</evidence>
<reference evidence="3 4" key="1">
    <citation type="submission" date="2020-05" db="EMBL/GenBank/DDBJ databases">
        <title>Genomic Encyclopedia of Type Strains, Phase IV (KMG-V): Genome sequencing to study the core and pangenomes of soil and plant-associated prokaryotes.</title>
        <authorList>
            <person name="Whitman W."/>
        </authorList>
    </citation>
    <scope>NUCLEOTIDE SEQUENCE [LARGE SCALE GENOMIC DNA]</scope>
    <source>
        <strain evidence="3 4">C29</strain>
    </source>
</reference>
<evidence type="ECO:0000313" key="3">
    <source>
        <dbReference type="EMBL" id="NRT54412.1"/>
    </source>
</evidence>
<comment type="caution">
    <text evidence="3">The sequence shown here is derived from an EMBL/GenBank/DDBJ whole genome shotgun (WGS) entry which is preliminary data.</text>
</comment>
<feature type="transmembrane region" description="Helical" evidence="2">
    <location>
        <begin position="292"/>
        <end position="313"/>
    </location>
</feature>
<proteinExistence type="predicted"/>
<feature type="coiled-coil region" evidence="1">
    <location>
        <begin position="202"/>
        <end position="236"/>
    </location>
</feature>
<keyword evidence="1" id="KW-0175">Coiled coil</keyword>
<accession>A0ABX2FZB3</accession>
<keyword evidence="4" id="KW-1185">Reference proteome</keyword>
<keyword evidence="2" id="KW-0472">Membrane</keyword>
<sequence length="431" mass="46965">MNEELTKACEALDAFATQVTNTWGNDSTMTEAVGWHSPALTRHDLSALPRMLARDLRNADPDSIDEALLPLVRDIPRRLQILQGNTLPQMFGGNSPQAVPAYVNTFVGLRLILSTILDWQVVSDSKAMPAALARRVRSISAELEQLAPKKDALEAQISDIKRAHAAAESLPLDLQALAEARKTLAEAVEESTLKAKEAASNSMESQRRAEAMKKTNEEAEAVLKQCEEAYRASTSRGLAAAFDQRATRLGWSMVAWTAGLLAALVAGAYLGVERIQTLSTALSAPDPRWGAILMHSLLSVASIGAPIWFAWLATKQIGQRFRLAEDYSFKAAVARAYEGYRKEAARIDAAFEARLFDSALTRLEEAPLRLVESSSHGSPWHELVNSPAFAKAVHAVPELRDKLAEISKSALATLARKQNQTSTQNDSKAAE</sequence>
<organism evidence="3 4">
    <name type="scientific">Sphaerotilus uruguayifluvii</name>
    <dbReference type="NCBI Taxonomy" id="2735897"/>
    <lineage>
        <taxon>Bacteria</taxon>
        <taxon>Pseudomonadati</taxon>
        <taxon>Pseudomonadota</taxon>
        <taxon>Betaproteobacteria</taxon>
        <taxon>Burkholderiales</taxon>
        <taxon>Sphaerotilaceae</taxon>
        <taxon>Sphaerotilus</taxon>
    </lineage>
</organism>
<keyword evidence="2" id="KW-0812">Transmembrane</keyword>
<gene>
    <name evidence="3" type="ORF">HNQ01_000119</name>
</gene>
<protein>
    <submittedName>
        <fullName evidence="3">Uncharacterized protein</fullName>
    </submittedName>
</protein>
<evidence type="ECO:0000256" key="1">
    <source>
        <dbReference type="SAM" id="Coils"/>
    </source>
</evidence>
<keyword evidence="2" id="KW-1133">Transmembrane helix</keyword>